<organism evidence="1 2">
    <name type="scientific">Streptomyces scopuliridis</name>
    <dbReference type="NCBI Taxonomy" id="452529"/>
    <lineage>
        <taxon>Bacteria</taxon>
        <taxon>Bacillati</taxon>
        <taxon>Actinomycetota</taxon>
        <taxon>Actinomycetes</taxon>
        <taxon>Kitasatosporales</taxon>
        <taxon>Streptomycetaceae</taxon>
        <taxon>Streptomyces</taxon>
    </lineage>
</organism>
<accession>A0ACD4ZCI7</accession>
<dbReference type="Proteomes" id="UP001348369">
    <property type="component" value="Chromosome"/>
</dbReference>
<dbReference type="EMBL" id="CP109109">
    <property type="protein sequence ID" value="WSB95997.1"/>
    <property type="molecule type" value="Genomic_DNA"/>
</dbReference>
<sequence>MTTPRPSAARPRRPTMIDVAREADVSLKTVSRVVNGVTTVDPELTERVLAAVARLGFRRNNMARDLRSRSTSATVGLLIEDLANPFYAGIAAAAAQCALEHDTLLITASSEEDAARERSLLLRMCEQRVDGLLVVPAGSTADHAYLRAEIELGTPAVFLDRPPTNLRADTVLIDNRAGARAAIEHLVARGHERIGVLSDWLSIHPMAERLSAAEDALERAEVAYRPDLIRYGLHTLQDTEAAVEKMLAAPQPPTALFALNNRITLGALGVLNRLRQDVAVIGFDDFETAGLMARPLTVVSYDAPAIGRIGAELLFKRIAGDRSRPRTVVLPTTLVERGTSGGPSES</sequence>
<evidence type="ECO:0000313" key="1">
    <source>
        <dbReference type="EMBL" id="WSB95997.1"/>
    </source>
</evidence>
<evidence type="ECO:0000313" key="2">
    <source>
        <dbReference type="Proteomes" id="UP001348369"/>
    </source>
</evidence>
<protein>
    <submittedName>
        <fullName evidence="1">LacI family transcriptional regulator</fullName>
    </submittedName>
</protein>
<proteinExistence type="predicted"/>
<reference evidence="1" key="1">
    <citation type="submission" date="2022-10" db="EMBL/GenBank/DDBJ databases">
        <title>The complete genomes of actinobacterial strains from the NBC collection.</title>
        <authorList>
            <person name="Joergensen T.S."/>
            <person name="Alvarez Arevalo M."/>
            <person name="Sterndorff E.B."/>
            <person name="Faurdal D."/>
            <person name="Vuksanovic O."/>
            <person name="Mourched A.-S."/>
            <person name="Charusanti P."/>
            <person name="Shaw S."/>
            <person name="Blin K."/>
            <person name="Weber T."/>
        </authorList>
    </citation>
    <scope>NUCLEOTIDE SEQUENCE</scope>
    <source>
        <strain evidence="1">NBC 01771</strain>
    </source>
</reference>
<name>A0ACD4ZCI7_9ACTN</name>
<keyword evidence="2" id="KW-1185">Reference proteome</keyword>
<gene>
    <name evidence="1" type="ORF">OG835_02565</name>
</gene>